<dbReference type="Proteomes" id="UP001595711">
    <property type="component" value="Unassembled WGS sequence"/>
</dbReference>
<dbReference type="Pfam" id="PF06429">
    <property type="entry name" value="Flg_bbr_C"/>
    <property type="match status" value="1"/>
</dbReference>
<keyword evidence="9" id="KW-0969">Cilium</keyword>
<dbReference type="InterPro" id="IPR010930">
    <property type="entry name" value="Flg_bb/hook_C_dom"/>
</dbReference>
<keyword evidence="10" id="KW-1185">Reference proteome</keyword>
<gene>
    <name evidence="9" type="primary">flgC</name>
    <name evidence="9" type="ORF">ACFOOQ_00150</name>
</gene>
<evidence type="ECO:0000256" key="4">
    <source>
        <dbReference type="ARBA" id="ARBA00023143"/>
    </source>
</evidence>
<comment type="caution">
    <text evidence="9">The sequence shown here is derived from an EMBL/GenBank/DDBJ whole genome shotgun (WGS) entry which is preliminary data.</text>
</comment>
<dbReference type="InterPro" id="IPR006299">
    <property type="entry name" value="FlgC"/>
</dbReference>
<evidence type="ECO:0000256" key="2">
    <source>
        <dbReference type="ARBA" id="ARBA00009677"/>
    </source>
</evidence>
<feature type="domain" description="Flagellar basal-body/hook protein C-terminal" evidence="8">
    <location>
        <begin position="89"/>
        <end position="133"/>
    </location>
</feature>
<evidence type="ECO:0000256" key="1">
    <source>
        <dbReference type="ARBA" id="ARBA00004117"/>
    </source>
</evidence>
<evidence type="ECO:0000256" key="6">
    <source>
        <dbReference type="RuleBase" id="RU362062"/>
    </source>
</evidence>
<dbReference type="Pfam" id="PF00460">
    <property type="entry name" value="Flg_bb_rod"/>
    <property type="match status" value="1"/>
</dbReference>
<sequence>MDLKNAMKIAASGLRAEGQRLKVISENLANADSLGRTPGADPYRRKVVSFRSELDRASGAEIVQAQPPGTDKTDFELKYDPGHPAANADGYVKMPNVNAVIEMADMREAQRTYEANLNVIDSARQMISRTIDLLRN</sequence>
<evidence type="ECO:0000313" key="9">
    <source>
        <dbReference type="EMBL" id="MFC3673933.1"/>
    </source>
</evidence>
<reference evidence="10" key="1">
    <citation type="journal article" date="2019" name="Int. J. Syst. Evol. Microbiol.">
        <title>The Global Catalogue of Microorganisms (GCM) 10K type strain sequencing project: providing services to taxonomists for standard genome sequencing and annotation.</title>
        <authorList>
            <consortium name="The Broad Institute Genomics Platform"/>
            <consortium name="The Broad Institute Genome Sequencing Center for Infectious Disease"/>
            <person name="Wu L."/>
            <person name="Ma J."/>
        </authorList>
    </citation>
    <scope>NUCLEOTIDE SEQUENCE [LARGE SCALE GENOMIC DNA]</scope>
    <source>
        <strain evidence="10">KCTC 42182</strain>
    </source>
</reference>
<evidence type="ECO:0000313" key="10">
    <source>
        <dbReference type="Proteomes" id="UP001595711"/>
    </source>
</evidence>
<evidence type="ECO:0000259" key="8">
    <source>
        <dbReference type="Pfam" id="PF06429"/>
    </source>
</evidence>
<keyword evidence="9" id="KW-0282">Flagellum</keyword>
<evidence type="ECO:0000256" key="3">
    <source>
        <dbReference type="ARBA" id="ARBA00017941"/>
    </source>
</evidence>
<name>A0ABV7VCP2_9PROT</name>
<dbReference type="RefSeq" id="WP_379719947.1">
    <property type="nucleotide sequence ID" value="NZ_JBHRYJ010000001.1"/>
</dbReference>
<organism evidence="9 10">
    <name type="scientific">Ferrovibrio xuzhouensis</name>
    <dbReference type="NCBI Taxonomy" id="1576914"/>
    <lineage>
        <taxon>Bacteria</taxon>
        <taxon>Pseudomonadati</taxon>
        <taxon>Pseudomonadota</taxon>
        <taxon>Alphaproteobacteria</taxon>
        <taxon>Rhodospirillales</taxon>
        <taxon>Rhodospirillaceae</taxon>
        <taxon>Ferrovibrio</taxon>
    </lineage>
</organism>
<dbReference type="InterPro" id="IPR001444">
    <property type="entry name" value="Flag_bb_rod_N"/>
</dbReference>
<keyword evidence="4 6" id="KW-0975">Bacterial flagellum</keyword>
<evidence type="ECO:0000259" key="7">
    <source>
        <dbReference type="Pfam" id="PF00460"/>
    </source>
</evidence>
<comment type="subunit">
    <text evidence="5 6">The basal body constitutes a major portion of the flagellar organelle and consists of four rings (L,P,S, and M) mounted on a central rod. The rod consists of about 26 subunits of FlgG in the distal portion, and FlgB, FlgC and FlgF are thought to build up the proximal portion of the rod with about 6 subunits each.</text>
</comment>
<dbReference type="NCBIfam" id="TIGR01395">
    <property type="entry name" value="FlgC"/>
    <property type="match status" value="1"/>
</dbReference>
<proteinExistence type="inferred from homology"/>
<comment type="similarity">
    <text evidence="2">Belongs to the flagella basal body rod proteins family.</text>
</comment>
<dbReference type="PANTHER" id="PTHR30435:SF2">
    <property type="entry name" value="FLAGELLAR BASAL-BODY ROD PROTEIN FLGC"/>
    <property type="match status" value="1"/>
</dbReference>
<accession>A0ABV7VCP2</accession>
<protein>
    <recommendedName>
        <fullName evidence="3 6">Flagellar basal-body rod protein FlgC</fullName>
    </recommendedName>
</protein>
<dbReference type="EMBL" id="JBHRYJ010000001">
    <property type="protein sequence ID" value="MFC3673933.1"/>
    <property type="molecule type" value="Genomic_DNA"/>
</dbReference>
<dbReference type="PANTHER" id="PTHR30435">
    <property type="entry name" value="FLAGELLAR PROTEIN"/>
    <property type="match status" value="1"/>
</dbReference>
<evidence type="ECO:0000256" key="5">
    <source>
        <dbReference type="ARBA" id="ARBA00025933"/>
    </source>
</evidence>
<keyword evidence="9" id="KW-0966">Cell projection</keyword>
<comment type="subcellular location">
    <subcellularLocation>
        <location evidence="1 6">Bacterial flagellum basal body</location>
    </subcellularLocation>
</comment>
<feature type="domain" description="Flagellar basal body rod protein N-terminal" evidence="7">
    <location>
        <begin position="7"/>
        <end position="32"/>
    </location>
</feature>